<dbReference type="RefSeq" id="WP_118698530.1">
    <property type="nucleotide sequence ID" value="NZ_JBBMEI010000027.1"/>
</dbReference>
<comment type="caution">
    <text evidence="1">The sequence shown here is derived from an EMBL/GenBank/DDBJ whole genome shotgun (WGS) entry which is preliminary data.</text>
</comment>
<organism evidence="1 2">
    <name type="scientific">Blautia intestinihominis</name>
    <dbReference type="NCBI Taxonomy" id="3133152"/>
    <lineage>
        <taxon>Bacteria</taxon>
        <taxon>Bacillati</taxon>
        <taxon>Bacillota</taxon>
        <taxon>Clostridia</taxon>
        <taxon>Lachnospirales</taxon>
        <taxon>Lachnospiraceae</taxon>
        <taxon>Blautia</taxon>
    </lineage>
</organism>
<sequence>MSFIIIRTYGDEWKRDVKNDWFFESDEEIDREFMNLVESEFSEEEQFLHHPEVIKYLDIFGIYEKSPYIYSAEEWLIGPLFKDEAPVRERFVWAFPY</sequence>
<reference evidence="1 2" key="1">
    <citation type="submission" date="2024-03" db="EMBL/GenBank/DDBJ databases">
        <title>Human intestinal bacterial collection.</title>
        <authorList>
            <person name="Pauvert C."/>
            <person name="Hitch T.C.A."/>
            <person name="Clavel T."/>
        </authorList>
    </citation>
    <scope>NUCLEOTIDE SEQUENCE [LARGE SCALE GENOMIC DNA]</scope>
    <source>
        <strain evidence="1 2">CLA-AA-H95</strain>
    </source>
</reference>
<dbReference type="Proteomes" id="UP001446032">
    <property type="component" value="Unassembled WGS sequence"/>
</dbReference>
<name>A0ABV1AMM4_9FIRM</name>
<evidence type="ECO:0000313" key="1">
    <source>
        <dbReference type="EMBL" id="MEQ2358621.1"/>
    </source>
</evidence>
<dbReference type="EMBL" id="JBBMEI010000027">
    <property type="protein sequence ID" value="MEQ2358621.1"/>
    <property type="molecule type" value="Genomic_DNA"/>
</dbReference>
<accession>A0ABV1AMM4</accession>
<proteinExistence type="predicted"/>
<evidence type="ECO:0000313" key="2">
    <source>
        <dbReference type="Proteomes" id="UP001446032"/>
    </source>
</evidence>
<gene>
    <name evidence="1" type="ORF">WMO75_09785</name>
</gene>
<protein>
    <submittedName>
        <fullName evidence="1">Uncharacterized protein</fullName>
    </submittedName>
</protein>
<keyword evidence="2" id="KW-1185">Reference proteome</keyword>